<dbReference type="GO" id="GO:0000126">
    <property type="term" value="C:transcription factor TFIIIB complex"/>
    <property type="evidence" value="ECO:0007669"/>
    <property type="project" value="TreeGrafter"/>
</dbReference>
<reference evidence="6" key="1">
    <citation type="submission" date="2024-02" db="UniProtKB">
        <authorList>
            <consortium name="WormBaseParasite"/>
        </authorList>
    </citation>
    <scope>IDENTIFICATION</scope>
</reference>
<sequence>MFIKKDNPKVEYVIPPLKKQDLTLEELKKYNGKDDEHICFAIFGKILDVSRAPNFYGPGGPYGSLGGHDATRALGTMDPQNVKDTYDDISDLTEMEKETAKDWLDKRAKITIKPNLNVPSIPNKVIEKEHEEVVEVEVKEKVNEPVVIEEPKTVEITSIPVTPTITTNVSIKDLDLETFSRAPSVAPSIASSTTSSIEARKRKKLFTGKEELDPTKFTMMDLIYWNPKNEKGLDKEKFKLPKSFTLAPRPKLVKMEDDNVGPRVKVDEDGNLVIDEESLVIKQQAENNIWETVDESTLPRKITSLSFRKNKVIRKSHAWSQEETDLFYQILQATGPDFTLMHQFFPTKARAELKAKYNREERCNSAKLTHALNSPALMDDILLEKCLKTAEELEKIKKEIQEEKERKAKELAEAKEARKEAKLAKLRELENNATEDDIPIRKVTKTNSLYLRKRKIVEDNDTSIEPSP</sequence>
<protein>
    <submittedName>
        <fullName evidence="6">Myb-like domain-containing protein</fullName>
    </submittedName>
</protein>
<dbReference type="GO" id="GO:0001156">
    <property type="term" value="F:TFIIIC-class transcription factor complex binding"/>
    <property type="evidence" value="ECO:0007669"/>
    <property type="project" value="TreeGrafter"/>
</dbReference>
<dbReference type="AlphaFoldDB" id="A0AAF5DGC4"/>
<organism evidence="5 6">
    <name type="scientific">Strongyloides stercoralis</name>
    <name type="common">Threadworm</name>
    <dbReference type="NCBI Taxonomy" id="6248"/>
    <lineage>
        <taxon>Eukaryota</taxon>
        <taxon>Metazoa</taxon>
        <taxon>Ecdysozoa</taxon>
        <taxon>Nematoda</taxon>
        <taxon>Chromadorea</taxon>
        <taxon>Rhabditida</taxon>
        <taxon>Tylenchina</taxon>
        <taxon>Panagrolaimomorpha</taxon>
        <taxon>Strongyloidoidea</taxon>
        <taxon>Strongyloididae</taxon>
        <taxon>Strongyloides</taxon>
    </lineage>
</organism>
<dbReference type="Pfam" id="PF00173">
    <property type="entry name" value="Cyt-b5"/>
    <property type="match status" value="1"/>
</dbReference>
<evidence type="ECO:0000313" key="5">
    <source>
        <dbReference type="Proteomes" id="UP000035681"/>
    </source>
</evidence>
<dbReference type="PANTHER" id="PTHR22929">
    <property type="entry name" value="RNA POLYMERASE III TRANSCRIPTION INITIATION FACTOR B"/>
    <property type="match status" value="1"/>
</dbReference>
<dbReference type="InterPro" id="IPR036400">
    <property type="entry name" value="Cyt_B5-like_heme/steroid_sf"/>
</dbReference>
<dbReference type="GO" id="GO:0070898">
    <property type="term" value="P:RNA polymerase III preinitiation complex assembly"/>
    <property type="evidence" value="ECO:0007669"/>
    <property type="project" value="TreeGrafter"/>
</dbReference>
<dbReference type="SUPFAM" id="SSF55856">
    <property type="entry name" value="Cytochrome b5-like heme/steroid binding domain"/>
    <property type="match status" value="1"/>
</dbReference>
<dbReference type="InterPro" id="IPR001005">
    <property type="entry name" value="SANT/Myb"/>
</dbReference>
<dbReference type="InterPro" id="IPR039467">
    <property type="entry name" value="TFIIIB_B''_Myb"/>
</dbReference>
<dbReference type="SMART" id="SM01117">
    <property type="entry name" value="Cyt-b5"/>
    <property type="match status" value="1"/>
</dbReference>
<dbReference type="Pfam" id="PF15963">
    <property type="entry name" value="Myb_DNA-bind_7"/>
    <property type="match status" value="1"/>
</dbReference>
<name>A0AAF5DGC4_STRER</name>
<proteinExistence type="predicted"/>
<feature type="domain" description="Myb-like" evidence="3">
    <location>
        <begin position="315"/>
        <end position="363"/>
    </location>
</feature>
<evidence type="ECO:0000313" key="6">
    <source>
        <dbReference type="WBParaSite" id="TCONS_00011783.p1"/>
    </source>
</evidence>
<dbReference type="PANTHER" id="PTHR22929:SF0">
    <property type="entry name" value="TRANSCRIPTION FACTOR TFIIIB COMPONENT B'' HOMOLOG"/>
    <property type="match status" value="1"/>
</dbReference>
<dbReference type="SMART" id="SM00717">
    <property type="entry name" value="SANT"/>
    <property type="match status" value="1"/>
</dbReference>
<dbReference type="GO" id="GO:0005634">
    <property type="term" value="C:nucleus"/>
    <property type="evidence" value="ECO:0007669"/>
    <property type="project" value="UniProtKB-SubCell"/>
</dbReference>
<dbReference type="SUPFAM" id="SSF46689">
    <property type="entry name" value="Homeodomain-like"/>
    <property type="match status" value="1"/>
</dbReference>
<evidence type="ECO:0000259" key="4">
    <source>
        <dbReference type="SMART" id="SM01117"/>
    </source>
</evidence>
<keyword evidence="5" id="KW-1185">Reference proteome</keyword>
<comment type="subcellular location">
    <subcellularLocation>
        <location evidence="1">Nucleus</location>
    </subcellularLocation>
</comment>
<evidence type="ECO:0000256" key="1">
    <source>
        <dbReference type="ARBA" id="ARBA00004123"/>
    </source>
</evidence>
<feature type="domain" description="Cytochrome b5 heme-binding" evidence="4">
    <location>
        <begin position="22"/>
        <end position="117"/>
    </location>
</feature>
<dbReference type="Gene3D" id="3.10.120.10">
    <property type="entry name" value="Cytochrome b5-like heme/steroid binding domain"/>
    <property type="match status" value="1"/>
</dbReference>
<evidence type="ECO:0000259" key="3">
    <source>
        <dbReference type="SMART" id="SM00717"/>
    </source>
</evidence>
<dbReference type="WBParaSite" id="TCONS_00011783.p1">
    <property type="protein sequence ID" value="TCONS_00011783.p1"/>
    <property type="gene ID" value="XLOC_006632"/>
</dbReference>
<keyword evidence="2" id="KW-0175">Coiled coil</keyword>
<dbReference type="InterPro" id="IPR001199">
    <property type="entry name" value="Cyt_B5-like_heme/steroid-bd"/>
</dbReference>
<feature type="coiled-coil region" evidence="2">
    <location>
        <begin position="383"/>
        <end position="436"/>
    </location>
</feature>
<dbReference type="Proteomes" id="UP000035681">
    <property type="component" value="Unplaced"/>
</dbReference>
<evidence type="ECO:0000256" key="2">
    <source>
        <dbReference type="SAM" id="Coils"/>
    </source>
</evidence>
<accession>A0AAF5DGC4</accession>
<dbReference type="InterPro" id="IPR009057">
    <property type="entry name" value="Homeodomain-like_sf"/>
</dbReference>